<dbReference type="GeneID" id="111122932"/>
<dbReference type="CDD" id="cd00637">
    <property type="entry name" value="7tm_classA_rhodopsin-like"/>
    <property type="match status" value="1"/>
</dbReference>
<dbReference type="PROSITE" id="PS00237">
    <property type="entry name" value="G_PROTEIN_RECEP_F1_1"/>
    <property type="match status" value="1"/>
</dbReference>
<dbReference type="GO" id="GO:0004930">
    <property type="term" value="F:G protein-coupled receptor activity"/>
    <property type="evidence" value="ECO:0007669"/>
    <property type="project" value="UniProtKB-KW"/>
</dbReference>
<evidence type="ECO:0000313" key="12">
    <source>
        <dbReference type="RefSeq" id="XP_022320676.1"/>
    </source>
</evidence>
<evidence type="ECO:0000256" key="3">
    <source>
        <dbReference type="ARBA" id="ARBA00022989"/>
    </source>
</evidence>
<evidence type="ECO:0000313" key="11">
    <source>
        <dbReference type="Proteomes" id="UP000694844"/>
    </source>
</evidence>
<keyword evidence="4 8" id="KW-0297">G-protein coupled receptor</keyword>
<dbReference type="PRINTS" id="PR00237">
    <property type="entry name" value="GPCRRHODOPSN"/>
</dbReference>
<keyword evidence="2 8" id="KW-0812">Transmembrane</keyword>
<dbReference type="AlphaFoldDB" id="A0A8B8D1M0"/>
<dbReference type="Gene3D" id="1.20.1070.10">
    <property type="entry name" value="Rhodopsin 7-helix transmembrane proteins"/>
    <property type="match status" value="1"/>
</dbReference>
<keyword evidence="11" id="KW-1185">Reference proteome</keyword>
<keyword evidence="3 9" id="KW-1133">Transmembrane helix</keyword>
<dbReference type="OrthoDB" id="10053542at2759"/>
<comment type="similarity">
    <text evidence="8">Belongs to the G-protein coupled receptor 1 family.</text>
</comment>
<keyword evidence="5 9" id="KW-0472">Membrane</keyword>
<accession>A0A8B8D1M0</accession>
<feature type="domain" description="G-protein coupled receptors family 1 profile" evidence="10">
    <location>
        <begin position="74"/>
        <end position="416"/>
    </location>
</feature>
<dbReference type="PROSITE" id="PS50262">
    <property type="entry name" value="G_PROTEIN_RECEP_F1_2"/>
    <property type="match status" value="1"/>
</dbReference>
<dbReference type="PANTHER" id="PTHR24238:SF47">
    <property type="entry name" value="ECDYSTEROIDS_DOPAMINE RECEPTOR-RELATED"/>
    <property type="match status" value="1"/>
</dbReference>
<feature type="transmembrane region" description="Helical" evidence="9">
    <location>
        <begin position="92"/>
        <end position="110"/>
    </location>
</feature>
<evidence type="ECO:0000256" key="8">
    <source>
        <dbReference type="RuleBase" id="RU000688"/>
    </source>
</evidence>
<evidence type="ECO:0000256" key="6">
    <source>
        <dbReference type="ARBA" id="ARBA00023170"/>
    </source>
</evidence>
<proteinExistence type="inferred from homology"/>
<feature type="transmembrane region" description="Helical" evidence="9">
    <location>
        <begin position="130"/>
        <end position="151"/>
    </location>
</feature>
<dbReference type="GO" id="GO:0016020">
    <property type="term" value="C:membrane"/>
    <property type="evidence" value="ECO:0007669"/>
    <property type="project" value="UniProtKB-SubCell"/>
</dbReference>
<feature type="transmembrane region" description="Helical" evidence="9">
    <location>
        <begin position="401"/>
        <end position="419"/>
    </location>
</feature>
<dbReference type="PANTHER" id="PTHR24238">
    <property type="entry name" value="G-PROTEIN COUPLED RECEPTOR"/>
    <property type="match status" value="1"/>
</dbReference>
<feature type="transmembrane region" description="Helical" evidence="9">
    <location>
        <begin position="172"/>
        <end position="195"/>
    </location>
</feature>
<feature type="transmembrane region" description="Helical" evidence="9">
    <location>
        <begin position="225"/>
        <end position="249"/>
    </location>
</feature>
<dbReference type="Proteomes" id="UP000694844">
    <property type="component" value="Chromosome 3"/>
</dbReference>
<reference evidence="12" key="1">
    <citation type="submission" date="2025-08" db="UniProtKB">
        <authorList>
            <consortium name="RefSeq"/>
        </authorList>
    </citation>
    <scope>IDENTIFICATION</scope>
    <source>
        <tissue evidence="12">Whole sample</tissue>
    </source>
</reference>
<evidence type="ECO:0000256" key="9">
    <source>
        <dbReference type="SAM" id="Phobius"/>
    </source>
</evidence>
<evidence type="ECO:0000259" key="10">
    <source>
        <dbReference type="PROSITE" id="PS50262"/>
    </source>
</evidence>
<keyword evidence="7 8" id="KW-0807">Transducer</keyword>
<dbReference type="SUPFAM" id="SSF81321">
    <property type="entry name" value="Family A G protein-coupled receptor-like"/>
    <property type="match status" value="1"/>
</dbReference>
<dbReference type="RefSeq" id="XP_022320676.1">
    <property type="nucleotide sequence ID" value="XM_022464968.1"/>
</dbReference>
<dbReference type="InterPro" id="IPR017452">
    <property type="entry name" value="GPCR_Rhodpsn_7TM"/>
</dbReference>
<dbReference type="Pfam" id="PF00001">
    <property type="entry name" value="7tm_1"/>
    <property type="match status" value="1"/>
</dbReference>
<feature type="transmembrane region" description="Helical" evidence="9">
    <location>
        <begin position="356"/>
        <end position="381"/>
    </location>
</feature>
<sequence>MFFRNKDVVIMNLSLDSLNGDDFNHSGSELAGGSCRRYVENADILYQINSRTVSAAYTPTIVYVSVLLLLGIPGNALVFYVYHSWRRSPSRLVILALAVFDLVNCLFTIPTEIYFVYNIYVDPNPVLCKITRFITFSMNNVSSFVLLFIAVDRFKRIYKPLKPPYSNRVTKIVIGVGFVLAFLFSWPSIILFGSYTLPIPLVNGTCLTAKTCLIDDQYKFTVYPLLFNIILTAGNIAIDLIMIGAYAYIGSRSIKAIRETHKFFPRFAFTTNESMDFSVEYSQDVHDPILVNREKNVQDSKKHSAVTLSNGIPSKFNSLDRKGSTATIISTRKPHSVKSSVNKAERKGRKQMLKSTFMLFLVTVLFIASFIPYCTIVFIRYTRPNYYTDLSAAGKAVYNVLLRSYMLSSALNPLIYSFLSSKFRKQCYKIGRKIFCFGQ</sequence>
<dbReference type="KEGG" id="cvn:111122932"/>
<name>A0A8B8D1M0_CRAVI</name>
<feature type="transmembrane region" description="Helical" evidence="9">
    <location>
        <begin position="60"/>
        <end position="80"/>
    </location>
</feature>
<evidence type="ECO:0000256" key="2">
    <source>
        <dbReference type="ARBA" id="ARBA00022692"/>
    </source>
</evidence>
<evidence type="ECO:0000256" key="4">
    <source>
        <dbReference type="ARBA" id="ARBA00023040"/>
    </source>
</evidence>
<evidence type="ECO:0000256" key="7">
    <source>
        <dbReference type="ARBA" id="ARBA00023224"/>
    </source>
</evidence>
<evidence type="ECO:0000256" key="1">
    <source>
        <dbReference type="ARBA" id="ARBA00004141"/>
    </source>
</evidence>
<keyword evidence="6 8" id="KW-0675">Receptor</keyword>
<protein>
    <submittedName>
        <fullName evidence="12">G-protein coupled receptor daf-38-like isoform X1</fullName>
    </submittedName>
</protein>
<comment type="subcellular location">
    <subcellularLocation>
        <location evidence="1">Membrane</location>
        <topology evidence="1">Multi-pass membrane protein</topology>
    </subcellularLocation>
</comment>
<dbReference type="InterPro" id="IPR000276">
    <property type="entry name" value="GPCR_Rhodpsn"/>
</dbReference>
<organism evidence="11 12">
    <name type="scientific">Crassostrea virginica</name>
    <name type="common">Eastern oyster</name>
    <dbReference type="NCBI Taxonomy" id="6565"/>
    <lineage>
        <taxon>Eukaryota</taxon>
        <taxon>Metazoa</taxon>
        <taxon>Spiralia</taxon>
        <taxon>Lophotrochozoa</taxon>
        <taxon>Mollusca</taxon>
        <taxon>Bivalvia</taxon>
        <taxon>Autobranchia</taxon>
        <taxon>Pteriomorphia</taxon>
        <taxon>Ostreida</taxon>
        <taxon>Ostreoidea</taxon>
        <taxon>Ostreidae</taxon>
        <taxon>Crassostrea</taxon>
    </lineage>
</organism>
<evidence type="ECO:0000256" key="5">
    <source>
        <dbReference type="ARBA" id="ARBA00023136"/>
    </source>
</evidence>
<gene>
    <name evidence="12" type="primary">LOC111122932</name>
</gene>